<gene>
    <name evidence="1" type="ORF">EMPS_00694</name>
</gene>
<accession>A0A9P3LRW6</accession>
<proteinExistence type="predicted"/>
<organism evidence="1 2">
    <name type="scientific">Entomortierella parvispora</name>
    <dbReference type="NCBI Taxonomy" id="205924"/>
    <lineage>
        <taxon>Eukaryota</taxon>
        <taxon>Fungi</taxon>
        <taxon>Fungi incertae sedis</taxon>
        <taxon>Mucoromycota</taxon>
        <taxon>Mortierellomycotina</taxon>
        <taxon>Mortierellomycetes</taxon>
        <taxon>Mortierellales</taxon>
        <taxon>Mortierellaceae</taxon>
        <taxon>Entomortierella</taxon>
    </lineage>
</organism>
<comment type="caution">
    <text evidence="1">The sequence shown here is derived from an EMBL/GenBank/DDBJ whole genome shotgun (WGS) entry which is preliminary data.</text>
</comment>
<evidence type="ECO:0000313" key="1">
    <source>
        <dbReference type="EMBL" id="GJJ68348.1"/>
    </source>
</evidence>
<evidence type="ECO:0000313" key="2">
    <source>
        <dbReference type="Proteomes" id="UP000827284"/>
    </source>
</evidence>
<sequence length="213" mass="23825">MLFQDLPLEMAITQTQLQEAIQILQESVTRAQNAWDVDLSGKAFEAIFKDEPNFTGNCVENIPPERVLPKFAAPNHRGTGDGGDGLLWTMTDCHETNYICGEPPSICHFLPLIKKRISTKVEAGLRSKLDTGDDTDLYSNYLGPGLQTILDDFEGLSPFKAVLHGTLNLIMAGCLEEIDRLGFGEVEKNWAEGSTLWKYGWDQEIREKVLTYT</sequence>
<protein>
    <submittedName>
        <fullName evidence="1">Uncharacterized protein</fullName>
    </submittedName>
</protein>
<reference evidence="1" key="1">
    <citation type="submission" date="2021-11" db="EMBL/GenBank/DDBJ databases">
        <authorList>
            <person name="Herlambang A."/>
            <person name="Guo Y."/>
            <person name="Takashima Y."/>
            <person name="Nishizawa T."/>
        </authorList>
    </citation>
    <scope>NUCLEOTIDE SEQUENCE</scope>
    <source>
        <strain evidence="1">E1425</strain>
    </source>
</reference>
<keyword evidence="2" id="KW-1185">Reference proteome</keyword>
<dbReference type="OrthoDB" id="10461513at2759"/>
<dbReference type="Proteomes" id="UP000827284">
    <property type="component" value="Unassembled WGS sequence"/>
</dbReference>
<dbReference type="AlphaFoldDB" id="A0A9P3LRW6"/>
<reference evidence="1" key="2">
    <citation type="journal article" date="2022" name="Microbiol. Resour. Announc.">
        <title>Whole-Genome Sequence of Entomortierella parvispora E1425, a Mucoromycotan Fungus Associated with Burkholderiaceae-Related Endosymbiotic Bacteria.</title>
        <authorList>
            <person name="Herlambang A."/>
            <person name="Guo Y."/>
            <person name="Takashima Y."/>
            <person name="Narisawa K."/>
            <person name="Ohta H."/>
            <person name="Nishizawa T."/>
        </authorList>
    </citation>
    <scope>NUCLEOTIDE SEQUENCE</scope>
    <source>
        <strain evidence="1">E1425</strain>
    </source>
</reference>
<name>A0A9P3LRW6_9FUNG</name>
<dbReference type="EMBL" id="BQFW01000001">
    <property type="protein sequence ID" value="GJJ68348.1"/>
    <property type="molecule type" value="Genomic_DNA"/>
</dbReference>